<dbReference type="eggNOG" id="KOG2688">
    <property type="taxonomic scope" value="Eukaryota"/>
</dbReference>
<dbReference type="EMBL" id="GL996510">
    <property type="protein sequence ID" value="EGV66812.1"/>
    <property type="molecule type" value="Genomic_DNA"/>
</dbReference>
<dbReference type="RefSeq" id="XP_006684071.1">
    <property type="nucleotide sequence ID" value="XM_006684008.1"/>
</dbReference>
<dbReference type="GO" id="GO:0006368">
    <property type="term" value="P:transcription elongation by RNA polymerase II"/>
    <property type="evidence" value="ECO:0007669"/>
    <property type="project" value="TreeGrafter"/>
</dbReference>
<dbReference type="GeneID" id="18246442"/>
<dbReference type="GO" id="GO:0016973">
    <property type="term" value="P:poly(A)+ mRNA export from nucleus"/>
    <property type="evidence" value="ECO:0007669"/>
    <property type="project" value="TreeGrafter"/>
</dbReference>
<dbReference type="HOGENOM" id="CLU_048936_0_0_1"/>
<dbReference type="GO" id="GO:0070390">
    <property type="term" value="C:transcription export complex 2"/>
    <property type="evidence" value="ECO:0007669"/>
    <property type="project" value="TreeGrafter"/>
</dbReference>
<proteinExistence type="predicted"/>
<dbReference type="InterPro" id="IPR045114">
    <property type="entry name" value="Csn12-like"/>
</dbReference>
<dbReference type="GO" id="GO:0000973">
    <property type="term" value="P:post-transcriptional tethering of RNA polymerase II gene DNA at nuclear periphery"/>
    <property type="evidence" value="ECO:0007669"/>
    <property type="project" value="TreeGrafter"/>
</dbReference>
<organism evidence="2">
    <name type="scientific">Candida tenuis (strain ATCC 10573 / BCRC 21748 / CBS 615 / JCM 9827 / NBRC 10315 / NRRL Y-1498 / VKM Y-70)</name>
    <name type="common">Yeast</name>
    <name type="synonym">Yamadazyma tenuis</name>
    <dbReference type="NCBI Taxonomy" id="590646"/>
    <lineage>
        <taxon>Eukaryota</taxon>
        <taxon>Fungi</taxon>
        <taxon>Dikarya</taxon>
        <taxon>Ascomycota</taxon>
        <taxon>Saccharomycotina</taxon>
        <taxon>Pichiomycetes</taxon>
        <taxon>Debaryomycetaceae</taxon>
        <taxon>Yamadazyma</taxon>
    </lineage>
</organism>
<dbReference type="OrthoDB" id="5404651at2759"/>
<dbReference type="GO" id="GO:0003723">
    <property type="term" value="F:RNA binding"/>
    <property type="evidence" value="ECO:0007669"/>
    <property type="project" value="InterPro"/>
</dbReference>
<reference evidence="1 2" key="1">
    <citation type="journal article" date="2011" name="Proc. Natl. Acad. Sci. U.S.A.">
        <title>Comparative genomics of xylose-fermenting fungi for enhanced biofuel production.</title>
        <authorList>
            <person name="Wohlbach D.J."/>
            <person name="Kuo A."/>
            <person name="Sato T.K."/>
            <person name="Potts K.M."/>
            <person name="Salamov A.A."/>
            <person name="LaButti K.M."/>
            <person name="Sun H."/>
            <person name="Clum A."/>
            <person name="Pangilinan J.L."/>
            <person name="Lindquist E.A."/>
            <person name="Lucas S."/>
            <person name="Lapidus A."/>
            <person name="Jin M."/>
            <person name="Gunawan C."/>
            <person name="Balan V."/>
            <person name="Dale B.E."/>
            <person name="Jeffries T.W."/>
            <person name="Zinkel R."/>
            <person name="Barry K.W."/>
            <person name="Grigoriev I.V."/>
            <person name="Gasch A.P."/>
        </authorList>
    </citation>
    <scope>NUCLEOTIDE SEQUENCE [LARGE SCALE GENOMIC DNA]</scope>
    <source>
        <strain evidence="1">ATCC 10573</strain>
        <strain evidence="2">ATCC 10573 / BCRC 21748 / CBS 615 / JCM 9827 / NBRC 10315 / NRRL Y-1498 / VKM Y-70</strain>
    </source>
</reference>
<protein>
    <recommendedName>
        <fullName evidence="3">PCI domain-containing protein</fullName>
    </recommendedName>
</protein>
<dbReference type="EMBL" id="GL996510">
    <property type="protein sequence ID" value="EGV66813.1"/>
    <property type="molecule type" value="Genomic_DNA"/>
</dbReference>
<dbReference type="Proteomes" id="UP000000707">
    <property type="component" value="Unassembled WGS sequence"/>
</dbReference>
<gene>
    <name evidence="1" type="ORF">CANTEDRAFT_112276</name>
</gene>
<evidence type="ECO:0000313" key="1">
    <source>
        <dbReference type="EMBL" id="EGV66813.1"/>
    </source>
</evidence>
<dbReference type="PANTHER" id="PTHR12732:SF8">
    <property type="entry name" value="NUCLEAR MRNA EXPORT PROTEIN THP1"/>
    <property type="match status" value="1"/>
</dbReference>
<accession>G3AWK0</accession>
<keyword evidence="2" id="KW-1185">Reference proteome</keyword>
<dbReference type="PANTHER" id="PTHR12732">
    <property type="entry name" value="UNCHARACTERIZED PROTEASOME COMPONENT REGION PCI-CONTAINING"/>
    <property type="match status" value="1"/>
</dbReference>
<evidence type="ECO:0000313" key="2">
    <source>
        <dbReference type="Proteomes" id="UP000000707"/>
    </source>
</evidence>
<evidence type="ECO:0008006" key="3">
    <source>
        <dbReference type="Google" id="ProtNLM"/>
    </source>
</evidence>
<name>G3AWK0_CANTC</name>
<dbReference type="AlphaFoldDB" id="G3AWK0"/>
<dbReference type="SMART" id="SM00753">
    <property type="entry name" value="PAM"/>
    <property type="match status" value="1"/>
</dbReference>
<dbReference type="GO" id="GO:0003690">
    <property type="term" value="F:double-stranded DNA binding"/>
    <property type="evidence" value="ECO:0007669"/>
    <property type="project" value="InterPro"/>
</dbReference>
<dbReference type="KEGG" id="cten:18246442"/>
<sequence>MNQLLRELQQCSELPVQQQLHKYEGIFNVDPQSNPRIREIYKESYASIKDIDKRVDQANLFDNDWLAFNEVVISFIKLSNQLNPYSLLESFDLYGKFLEDVSTAFSHYNKGWLLKDLVKSSVKYIFSMANKLDFQLYYKGYCSTPRLSWLASILLKVFNNIRSQTNEENTQKSSIIIFIGSNLCSIYFKIDNPLLCRNVFSNINTLNLSSSKFPKNEILSYRFYLSKFYLIKNQLIDSYQHLTWCLSHCPIIPNHPNIIKILKLLLPISILIGKKPNFKFIKSTYLSKSLPKFILIYQKLSREVSSGNIFRFNQVVSNNRKYFKSLGLLLTIESKGTVLLVRNLFKKVWIILGKPLKLEYDILIASLKCAGFDIQTDDLIIENLLVSLIDQNLLKGKIFPRLRVASLARDNVFPPVDEIGFIRFGNGNGQTLNPNDTWLTK</sequence>
<dbReference type="STRING" id="590646.G3AWK0"/>